<evidence type="ECO:0008006" key="5">
    <source>
        <dbReference type="Google" id="ProtNLM"/>
    </source>
</evidence>
<comment type="caution">
    <text evidence="3">The sequence shown here is derived from an EMBL/GenBank/DDBJ whole genome shotgun (WGS) entry which is preliminary data.</text>
</comment>
<evidence type="ECO:0000256" key="1">
    <source>
        <dbReference type="ARBA" id="ARBA00023054"/>
    </source>
</evidence>
<proteinExistence type="predicted"/>
<accession>A0ABN9UJI9</accession>
<sequence>MADDLEQNLQFASEENKQLDAEVRRKEAELLRIEETWNRLEGDGGRVKVMTDHLVNVQQELVNTQQLVDAKKNEAETEEHLKALKSRELGRLKAEAVRLQKMLDDVQDQVNSYSTELMRGNEKLDQFKLEMNWNQEELEQWAIAARQKEEDELTLEKYRRSDEAKVKDLTLAIEKLTVESSSRKKELADQVTETQAKQIEMEKTAELFRQLHEDRRRIIAQWEDAVKSMQSRDNQLEQKGEEYAAAMARKKAKEDRMKEKKAICANLEAENERLEQAIQHTDRQLTKMRGDQMETKNALTNFRDEVEVMKNQHRAVEQEKHQTKNQHAVMTKQVEMKSMKFEMAVKQQQAHATGLQEAHKVRENKQELAKQAEELQQQMMSSLKAVEKEVKSAKENLYKESQALYKLRADEATTLGEISGAQSAIKNLQFQISRLDTERQRQQELLYQVDFQSQLMQRKVARVSGERTVEERDDYNKKVEQLEKQTEDQKNLHAILSAQIKRQDAALKNANRSLATIKKENDDMKETMEELELSNTILARTVGNAVKDKEEALMQHDILKLEVKRLRQNLTSKSEDLYSLENRKQQLRISMEEREKEIEVHTEVLEAQRRGAEEERHKAAIELAERKQKIFNLKNKYENLMCRVKKEDL</sequence>
<dbReference type="PANTHER" id="PTHR18962">
    <property type="entry name" value="COILED-COIL DOMAIN-CONTAINING PROTEIN 39"/>
    <property type="match status" value="1"/>
</dbReference>
<evidence type="ECO:0000313" key="4">
    <source>
        <dbReference type="Proteomes" id="UP001189429"/>
    </source>
</evidence>
<dbReference type="PANTHER" id="PTHR18962:SF0">
    <property type="entry name" value="COILED-COIL DOMAIN-CONTAINING PROTEIN 39"/>
    <property type="match status" value="1"/>
</dbReference>
<feature type="coiled-coil region" evidence="2">
    <location>
        <begin position="2"/>
        <end position="116"/>
    </location>
</feature>
<evidence type="ECO:0000256" key="2">
    <source>
        <dbReference type="SAM" id="Coils"/>
    </source>
</evidence>
<evidence type="ECO:0000313" key="3">
    <source>
        <dbReference type="EMBL" id="CAK0859056.1"/>
    </source>
</evidence>
<feature type="coiled-coil region" evidence="2">
    <location>
        <begin position="219"/>
        <end position="326"/>
    </location>
</feature>
<dbReference type="InterPro" id="IPR033290">
    <property type="entry name" value="CCDC39"/>
</dbReference>
<protein>
    <recommendedName>
        <fullName evidence="5">Coiled-coil domain-containing protein 39</fullName>
    </recommendedName>
</protein>
<feature type="coiled-coil region" evidence="2">
    <location>
        <begin position="355"/>
        <end position="597"/>
    </location>
</feature>
<keyword evidence="1 2" id="KW-0175">Coiled coil</keyword>
<dbReference type="Pfam" id="PF24161">
    <property type="entry name" value="CCDC39"/>
    <property type="match status" value="1"/>
</dbReference>
<gene>
    <name evidence="3" type="ORF">PCOR1329_LOCUS48545</name>
</gene>
<organism evidence="3 4">
    <name type="scientific">Prorocentrum cordatum</name>
    <dbReference type="NCBI Taxonomy" id="2364126"/>
    <lineage>
        <taxon>Eukaryota</taxon>
        <taxon>Sar</taxon>
        <taxon>Alveolata</taxon>
        <taxon>Dinophyceae</taxon>
        <taxon>Prorocentrales</taxon>
        <taxon>Prorocentraceae</taxon>
        <taxon>Prorocentrum</taxon>
    </lineage>
</organism>
<reference evidence="3" key="1">
    <citation type="submission" date="2023-10" db="EMBL/GenBank/DDBJ databases">
        <authorList>
            <person name="Chen Y."/>
            <person name="Shah S."/>
            <person name="Dougan E. K."/>
            <person name="Thang M."/>
            <person name="Chan C."/>
        </authorList>
    </citation>
    <scope>NUCLEOTIDE SEQUENCE [LARGE SCALE GENOMIC DNA]</scope>
</reference>
<dbReference type="Proteomes" id="UP001189429">
    <property type="component" value="Unassembled WGS sequence"/>
</dbReference>
<dbReference type="EMBL" id="CAUYUJ010015863">
    <property type="protein sequence ID" value="CAK0859056.1"/>
    <property type="molecule type" value="Genomic_DNA"/>
</dbReference>
<keyword evidence="4" id="KW-1185">Reference proteome</keyword>
<name>A0ABN9UJI9_9DINO</name>